<dbReference type="InterPro" id="IPR023296">
    <property type="entry name" value="Glyco_hydro_beta-prop_sf"/>
</dbReference>
<sequence length="515" mass="58797">MYRNPILPGFNPDPSICRVGEDYYIVTSSFEFYPGVPIYHSRNLVNWELIGYCLTRKSQLDIENTRSSGGIFAPTLYHHDNVFIMATTDINKGNFIVYAEDIYGPWSDPVWIDQRGIDPSLLFDEDGTVYFLTADNDREKCSILMSTINVFTGEKLSDTCIINNGCGGRYPEGPHLYKIFGKYYLMLAEGGTEYGHMETIQRADSPYGPYEKCPFNPVLTHRNDMRGEICGVGHADIVEDGNGNWWAVCLGFRPSCFKDEHLMLHHLGRETYLCPMKWDEQRWPVMGEGGKLSLNMAGDLPGLPENDAAVNYTDNFRTEQLDIHYNFLRNPIMENYKVDTAAGRLILQGTEVTINESRNPTWIGIRQPGFKIDFAVTVGAEELKNGGRIGITAFYNESYHYDMYLQKKGKKLNLYLEKHVHDIVSVTHTAEVTGYKEIRLIIESGRKWYRFLYADNKGRLCELGTGMAAGLATEGTRTMTFTGTYLAMFAERGRGYFKELYLRVRDADEEDDRCY</sequence>
<evidence type="ECO:0000313" key="8">
    <source>
        <dbReference type="EMBL" id="HJC75703.1"/>
    </source>
</evidence>
<proteinExistence type="inferred from homology"/>
<name>A0A9D2TNX9_9FIRM</name>
<protein>
    <submittedName>
        <fullName evidence="8">Glycoside hydrolase family 43 protein</fullName>
    </submittedName>
</protein>
<evidence type="ECO:0000256" key="4">
    <source>
        <dbReference type="PIRSR" id="PIRSR606710-1"/>
    </source>
</evidence>
<evidence type="ECO:0000256" key="1">
    <source>
        <dbReference type="ARBA" id="ARBA00009865"/>
    </source>
</evidence>
<comment type="similarity">
    <text evidence="1 6">Belongs to the glycosyl hydrolase 43 family.</text>
</comment>
<evidence type="ECO:0000256" key="2">
    <source>
        <dbReference type="ARBA" id="ARBA00022801"/>
    </source>
</evidence>
<dbReference type="InterPro" id="IPR051795">
    <property type="entry name" value="Glycosyl_Hydrlase_43"/>
</dbReference>
<reference evidence="8" key="1">
    <citation type="journal article" date="2021" name="PeerJ">
        <title>Extensive microbial diversity within the chicken gut microbiome revealed by metagenomics and culture.</title>
        <authorList>
            <person name="Gilroy R."/>
            <person name="Ravi A."/>
            <person name="Getino M."/>
            <person name="Pursley I."/>
            <person name="Horton D.L."/>
            <person name="Alikhan N.F."/>
            <person name="Baker D."/>
            <person name="Gharbi K."/>
            <person name="Hall N."/>
            <person name="Watson M."/>
            <person name="Adriaenssens E.M."/>
            <person name="Foster-Nyarko E."/>
            <person name="Jarju S."/>
            <person name="Secka A."/>
            <person name="Antonio M."/>
            <person name="Oren A."/>
            <person name="Chaudhuri R.R."/>
            <person name="La Ragione R."/>
            <person name="Hildebrand F."/>
            <person name="Pallen M.J."/>
        </authorList>
    </citation>
    <scope>NUCLEOTIDE SEQUENCE</scope>
    <source>
        <strain evidence="8">CHK196-7946</strain>
    </source>
</reference>
<dbReference type="InterPro" id="IPR006710">
    <property type="entry name" value="Glyco_hydro_43"/>
</dbReference>
<dbReference type="Pfam" id="PF17851">
    <property type="entry name" value="GH43_C2"/>
    <property type="match status" value="1"/>
</dbReference>
<organism evidence="8 9">
    <name type="scientific">Candidatus Mediterraneibacter faecavium</name>
    <dbReference type="NCBI Taxonomy" id="2838668"/>
    <lineage>
        <taxon>Bacteria</taxon>
        <taxon>Bacillati</taxon>
        <taxon>Bacillota</taxon>
        <taxon>Clostridia</taxon>
        <taxon>Lachnospirales</taxon>
        <taxon>Lachnospiraceae</taxon>
        <taxon>Mediterraneibacter</taxon>
    </lineage>
</organism>
<dbReference type="PANTHER" id="PTHR42812">
    <property type="entry name" value="BETA-XYLOSIDASE"/>
    <property type="match status" value="1"/>
</dbReference>
<dbReference type="InterPro" id="IPR041542">
    <property type="entry name" value="GH43_C2"/>
</dbReference>
<dbReference type="Proteomes" id="UP000823902">
    <property type="component" value="Unassembled WGS sequence"/>
</dbReference>
<dbReference type="SUPFAM" id="SSF75005">
    <property type="entry name" value="Arabinanase/levansucrase/invertase"/>
    <property type="match status" value="1"/>
</dbReference>
<evidence type="ECO:0000313" key="9">
    <source>
        <dbReference type="Proteomes" id="UP000823902"/>
    </source>
</evidence>
<feature type="domain" description="Beta-xylosidase C-terminal Concanavalin A-like" evidence="7">
    <location>
        <begin position="314"/>
        <end position="492"/>
    </location>
</feature>
<dbReference type="InterPro" id="IPR013320">
    <property type="entry name" value="ConA-like_dom_sf"/>
</dbReference>
<gene>
    <name evidence="8" type="ORF">H9697_12310</name>
</gene>
<keyword evidence="2 6" id="KW-0378">Hydrolase</keyword>
<feature type="active site" description="Proton donor" evidence="4">
    <location>
        <position position="172"/>
    </location>
</feature>
<keyword evidence="3 6" id="KW-0326">Glycosidase</keyword>
<dbReference type="PANTHER" id="PTHR42812:SF12">
    <property type="entry name" value="BETA-XYLOSIDASE-RELATED"/>
    <property type="match status" value="1"/>
</dbReference>
<evidence type="ECO:0000259" key="7">
    <source>
        <dbReference type="Pfam" id="PF17851"/>
    </source>
</evidence>
<feature type="active site" description="Proton acceptor" evidence="4">
    <location>
        <position position="13"/>
    </location>
</feature>
<evidence type="ECO:0000256" key="6">
    <source>
        <dbReference type="RuleBase" id="RU361187"/>
    </source>
</evidence>
<dbReference type="Gene3D" id="2.60.120.200">
    <property type="match status" value="1"/>
</dbReference>
<dbReference type="AlphaFoldDB" id="A0A9D2TNX9"/>
<dbReference type="SUPFAM" id="SSF49899">
    <property type="entry name" value="Concanavalin A-like lectins/glucanases"/>
    <property type="match status" value="1"/>
</dbReference>
<dbReference type="CDD" id="cd18617">
    <property type="entry name" value="GH43_XynB-like"/>
    <property type="match status" value="1"/>
</dbReference>
<accession>A0A9D2TNX9</accession>
<dbReference type="GO" id="GO:0004553">
    <property type="term" value="F:hydrolase activity, hydrolyzing O-glycosyl compounds"/>
    <property type="evidence" value="ECO:0007669"/>
    <property type="project" value="InterPro"/>
</dbReference>
<evidence type="ECO:0000256" key="3">
    <source>
        <dbReference type="ARBA" id="ARBA00023295"/>
    </source>
</evidence>
<feature type="site" description="Important for catalytic activity, responsible for pKa modulation of the active site Glu and correct orientation of both the proton donor and substrate" evidence="5">
    <location>
        <position position="118"/>
    </location>
</feature>
<dbReference type="Gene3D" id="2.115.10.20">
    <property type="entry name" value="Glycosyl hydrolase domain, family 43"/>
    <property type="match status" value="1"/>
</dbReference>
<comment type="caution">
    <text evidence="8">The sequence shown here is derived from an EMBL/GenBank/DDBJ whole genome shotgun (WGS) entry which is preliminary data.</text>
</comment>
<dbReference type="EMBL" id="DWVY01000062">
    <property type="protein sequence ID" value="HJC75703.1"/>
    <property type="molecule type" value="Genomic_DNA"/>
</dbReference>
<reference evidence="8" key="2">
    <citation type="submission" date="2021-04" db="EMBL/GenBank/DDBJ databases">
        <authorList>
            <person name="Gilroy R."/>
        </authorList>
    </citation>
    <scope>NUCLEOTIDE SEQUENCE</scope>
    <source>
        <strain evidence="8">CHK196-7946</strain>
    </source>
</reference>
<dbReference type="Pfam" id="PF04616">
    <property type="entry name" value="Glyco_hydro_43"/>
    <property type="match status" value="1"/>
</dbReference>
<dbReference type="GO" id="GO:0005975">
    <property type="term" value="P:carbohydrate metabolic process"/>
    <property type="evidence" value="ECO:0007669"/>
    <property type="project" value="InterPro"/>
</dbReference>
<evidence type="ECO:0000256" key="5">
    <source>
        <dbReference type="PIRSR" id="PIRSR606710-2"/>
    </source>
</evidence>